<protein>
    <submittedName>
        <fullName evidence="1">Uncharacterized protein</fullName>
    </submittedName>
</protein>
<organism evidence="1 2">
    <name type="scientific">Rubripirellula lacrimiformis</name>
    <dbReference type="NCBI Taxonomy" id="1930273"/>
    <lineage>
        <taxon>Bacteria</taxon>
        <taxon>Pseudomonadati</taxon>
        <taxon>Planctomycetota</taxon>
        <taxon>Planctomycetia</taxon>
        <taxon>Pirellulales</taxon>
        <taxon>Pirellulaceae</taxon>
        <taxon>Rubripirellula</taxon>
    </lineage>
</organism>
<sequence>MSLDAPMNLNHIEIRANPNTPYESSKLNLDVVYNLILLLDTGLTGALPIKVIPIHRPHPGFPLTLLK</sequence>
<gene>
    <name evidence="1" type="ORF">K227x_18690</name>
</gene>
<name>A0A517N8M4_9BACT</name>
<evidence type="ECO:0000313" key="1">
    <source>
        <dbReference type="EMBL" id="QDT03485.1"/>
    </source>
</evidence>
<dbReference type="EMBL" id="CP036525">
    <property type="protein sequence ID" value="QDT03485.1"/>
    <property type="molecule type" value="Genomic_DNA"/>
</dbReference>
<dbReference type="KEGG" id="rlc:K227x_18690"/>
<dbReference type="Proteomes" id="UP000318538">
    <property type="component" value="Chromosome"/>
</dbReference>
<proteinExistence type="predicted"/>
<dbReference type="AlphaFoldDB" id="A0A517N8M4"/>
<accession>A0A517N8M4</accession>
<keyword evidence="2" id="KW-1185">Reference proteome</keyword>
<evidence type="ECO:0000313" key="2">
    <source>
        <dbReference type="Proteomes" id="UP000318538"/>
    </source>
</evidence>
<reference evidence="1 2" key="1">
    <citation type="submission" date="2019-02" db="EMBL/GenBank/DDBJ databases">
        <title>Deep-cultivation of Planctomycetes and their phenomic and genomic characterization uncovers novel biology.</title>
        <authorList>
            <person name="Wiegand S."/>
            <person name="Jogler M."/>
            <person name="Boedeker C."/>
            <person name="Pinto D."/>
            <person name="Vollmers J."/>
            <person name="Rivas-Marin E."/>
            <person name="Kohn T."/>
            <person name="Peeters S.H."/>
            <person name="Heuer A."/>
            <person name="Rast P."/>
            <person name="Oberbeckmann S."/>
            <person name="Bunk B."/>
            <person name="Jeske O."/>
            <person name="Meyerdierks A."/>
            <person name="Storesund J.E."/>
            <person name="Kallscheuer N."/>
            <person name="Luecker S."/>
            <person name="Lage O.M."/>
            <person name="Pohl T."/>
            <person name="Merkel B.J."/>
            <person name="Hornburger P."/>
            <person name="Mueller R.-W."/>
            <person name="Bruemmer F."/>
            <person name="Labrenz M."/>
            <person name="Spormann A.M."/>
            <person name="Op den Camp H."/>
            <person name="Overmann J."/>
            <person name="Amann R."/>
            <person name="Jetten M.S.M."/>
            <person name="Mascher T."/>
            <person name="Medema M.H."/>
            <person name="Devos D.P."/>
            <person name="Kaster A.-K."/>
            <person name="Ovreas L."/>
            <person name="Rohde M."/>
            <person name="Galperin M.Y."/>
            <person name="Jogler C."/>
        </authorList>
    </citation>
    <scope>NUCLEOTIDE SEQUENCE [LARGE SCALE GENOMIC DNA]</scope>
    <source>
        <strain evidence="1 2">K22_7</strain>
    </source>
</reference>